<dbReference type="SFLD" id="SFLDF00044">
    <property type="entry name" value="enolase-phosphatase"/>
    <property type="match status" value="1"/>
</dbReference>
<dbReference type="PANTHER" id="PTHR20371:SF1">
    <property type="entry name" value="ENOLASE-PHOSPHATASE E1"/>
    <property type="match status" value="1"/>
</dbReference>
<dbReference type="GO" id="GO:0005737">
    <property type="term" value="C:cytoplasm"/>
    <property type="evidence" value="ECO:0007669"/>
    <property type="project" value="UniProtKB-SubCell"/>
</dbReference>
<evidence type="ECO:0000256" key="3">
    <source>
        <dbReference type="ARBA" id="ARBA00022801"/>
    </source>
</evidence>
<comment type="caution">
    <text evidence="7">The sequence shown here is derived from an EMBL/GenBank/DDBJ whole genome shotgun (WGS) entry which is preliminary data.</text>
</comment>
<dbReference type="SUPFAM" id="SSF56784">
    <property type="entry name" value="HAD-like"/>
    <property type="match status" value="1"/>
</dbReference>
<dbReference type="PRINTS" id="PR00413">
    <property type="entry name" value="HADHALOGNASE"/>
</dbReference>
<feature type="binding site" evidence="6">
    <location>
        <position position="16"/>
    </location>
    <ligand>
        <name>Mg(2+)</name>
        <dbReference type="ChEBI" id="CHEBI:18420"/>
    </ligand>
</feature>
<keyword evidence="5 6" id="KW-0486">Methionine biosynthesis</keyword>
<feature type="binding site" evidence="6">
    <location>
        <position position="14"/>
    </location>
    <ligand>
        <name>Mg(2+)</name>
        <dbReference type="ChEBI" id="CHEBI:18420"/>
    </ligand>
</feature>
<dbReference type="InterPro" id="IPR036412">
    <property type="entry name" value="HAD-like_sf"/>
</dbReference>
<dbReference type="PANTHER" id="PTHR20371">
    <property type="entry name" value="ENOLASE-PHOSPHATASE E1"/>
    <property type="match status" value="1"/>
</dbReference>
<dbReference type="SFLD" id="SFLDG01129">
    <property type="entry name" value="C1.5:_HAD__Beta-PGM__Phosphata"/>
    <property type="match status" value="1"/>
</dbReference>
<feature type="binding site" evidence="6">
    <location>
        <position position="208"/>
    </location>
    <ligand>
        <name>Mg(2+)</name>
        <dbReference type="ChEBI" id="CHEBI:18420"/>
    </ligand>
</feature>
<dbReference type="CDD" id="cd01629">
    <property type="entry name" value="HAD_EP"/>
    <property type="match status" value="1"/>
</dbReference>
<keyword evidence="3 6" id="KW-0378">Hydrolase</keyword>
<keyword evidence="6" id="KW-0539">Nucleus</keyword>
<dbReference type="GO" id="GO:0019509">
    <property type="term" value="P:L-methionine salvage from methylthioadenosine"/>
    <property type="evidence" value="ECO:0007669"/>
    <property type="project" value="UniProtKB-UniRule"/>
</dbReference>
<evidence type="ECO:0000256" key="5">
    <source>
        <dbReference type="ARBA" id="ARBA00023167"/>
    </source>
</evidence>
<dbReference type="GO" id="GO:0000287">
    <property type="term" value="F:magnesium ion binding"/>
    <property type="evidence" value="ECO:0007669"/>
    <property type="project" value="UniProtKB-UniRule"/>
</dbReference>
<dbReference type="GO" id="GO:0005634">
    <property type="term" value="C:nucleus"/>
    <property type="evidence" value="ECO:0007669"/>
    <property type="project" value="UniProtKB-SubCell"/>
</dbReference>
<dbReference type="InterPro" id="IPR023214">
    <property type="entry name" value="HAD_sf"/>
</dbReference>
<comment type="subunit">
    <text evidence="6">Monomer.</text>
</comment>
<comment type="subcellular location">
    <subcellularLocation>
        <location evidence="6">Cytoplasm</location>
    </subcellularLocation>
    <subcellularLocation>
        <location evidence="6">Nucleus</location>
    </subcellularLocation>
</comment>
<dbReference type="InterPro" id="IPR027511">
    <property type="entry name" value="ENOPH1_eukaryotes"/>
</dbReference>
<reference evidence="7" key="1">
    <citation type="submission" date="2021-06" db="EMBL/GenBank/DDBJ databases">
        <authorList>
            <person name="Kallberg Y."/>
            <person name="Tangrot J."/>
            <person name="Rosling A."/>
        </authorList>
    </citation>
    <scope>NUCLEOTIDE SEQUENCE</scope>
    <source>
        <strain evidence="7">87-6 pot B 2015</strain>
    </source>
</reference>
<dbReference type="EC" id="3.1.3.77" evidence="6"/>
<comment type="similarity">
    <text evidence="6">Belongs to the HAD-like hydrolase superfamily. MasA/MtnC family.</text>
</comment>
<dbReference type="Pfam" id="PF00702">
    <property type="entry name" value="Hydrolase"/>
    <property type="match status" value="1"/>
</dbReference>
<organism evidence="7 8">
    <name type="scientific">Funneliformis mosseae</name>
    <name type="common">Endomycorrhizal fungus</name>
    <name type="synonym">Glomus mosseae</name>
    <dbReference type="NCBI Taxonomy" id="27381"/>
    <lineage>
        <taxon>Eukaryota</taxon>
        <taxon>Fungi</taxon>
        <taxon>Fungi incertae sedis</taxon>
        <taxon>Mucoromycota</taxon>
        <taxon>Glomeromycotina</taxon>
        <taxon>Glomeromycetes</taxon>
        <taxon>Glomerales</taxon>
        <taxon>Glomeraceae</taxon>
        <taxon>Funneliformis</taxon>
    </lineage>
</organism>
<dbReference type="FunFam" id="3.40.50.1000:FF:000079">
    <property type="entry name" value="Enolase-phosphatase E1"/>
    <property type="match status" value="1"/>
</dbReference>
<dbReference type="HAMAP" id="MF_03117">
    <property type="entry name" value="Salvage_MtnC_euk"/>
    <property type="match status" value="1"/>
</dbReference>
<dbReference type="SFLD" id="SFLDG01133">
    <property type="entry name" value="C1.5.4:_Enolase-phosphatase_Li"/>
    <property type="match status" value="1"/>
</dbReference>
<dbReference type="NCBIfam" id="TIGR01691">
    <property type="entry name" value="enolase-ppase"/>
    <property type="match status" value="1"/>
</dbReference>
<comment type="cofactor">
    <cofactor evidence="6">
        <name>Mg(2+)</name>
        <dbReference type="ChEBI" id="CHEBI:18420"/>
    </cofactor>
    <text evidence="6">Binds 1 Mg(2+) ion per subunit.</text>
</comment>
<dbReference type="AlphaFoldDB" id="A0A9N8W4T4"/>
<comment type="catalytic activity">
    <reaction evidence="6">
        <text>5-methylsulfanyl-2,3-dioxopentyl phosphate + H2O = 1,2-dihydroxy-5-(methylsulfanyl)pent-1-en-3-one + phosphate</text>
        <dbReference type="Rhea" id="RHEA:21700"/>
        <dbReference type="ChEBI" id="CHEBI:15377"/>
        <dbReference type="ChEBI" id="CHEBI:43474"/>
        <dbReference type="ChEBI" id="CHEBI:49252"/>
        <dbReference type="ChEBI" id="CHEBI:58828"/>
        <dbReference type="EC" id="3.1.3.77"/>
    </reaction>
</comment>
<evidence type="ECO:0000256" key="4">
    <source>
        <dbReference type="ARBA" id="ARBA00022842"/>
    </source>
</evidence>
<dbReference type="Gene3D" id="1.10.720.60">
    <property type="match status" value="1"/>
</dbReference>
<dbReference type="SFLD" id="SFLDS00003">
    <property type="entry name" value="Haloacid_Dehalogenase"/>
    <property type="match status" value="1"/>
</dbReference>
<accession>A0A9N8W4T4</accession>
<comment type="function">
    <text evidence="6">Bifunctional enzyme that catalyzes the enolization of 2,3-diketo-5-methylthiopentyl-1-phosphate (DK-MTP-1-P) into the intermediate 2-hydroxy-3-keto-5-methylthiopentenyl-1-phosphate (HK-MTPenyl-1-P), which is then dephosphorylated to form the acireductone 1,2-dihydroxy-3-keto-5-methylthiopentene (DHK-MTPene).</text>
</comment>
<gene>
    <name evidence="6" type="primary">UTR4</name>
    <name evidence="7" type="ORF">FMOSSE_LOCUS2711</name>
</gene>
<comment type="pathway">
    <text evidence="6">Amino-acid biosynthesis; L-methionine biosynthesis via salvage pathway; L-methionine from S-methyl-5-thio-alpha-D-ribose 1-phosphate: step 4/6.</text>
</comment>
<evidence type="ECO:0000313" key="7">
    <source>
        <dbReference type="EMBL" id="CAG8475035.1"/>
    </source>
</evidence>
<dbReference type="InterPro" id="IPR023943">
    <property type="entry name" value="Enolase-ppase_E1"/>
</dbReference>
<feature type="binding site" evidence="6">
    <location>
        <position position="183"/>
    </location>
    <ligand>
        <name>substrate</name>
    </ligand>
</feature>
<keyword evidence="6" id="KW-0963">Cytoplasm</keyword>
<keyword evidence="4 6" id="KW-0460">Magnesium</keyword>
<dbReference type="Gene3D" id="3.40.50.1000">
    <property type="entry name" value="HAD superfamily/HAD-like"/>
    <property type="match status" value="1"/>
</dbReference>
<keyword evidence="1 6" id="KW-0028">Amino-acid biosynthesis</keyword>
<evidence type="ECO:0000313" key="8">
    <source>
        <dbReference type="Proteomes" id="UP000789375"/>
    </source>
</evidence>
<sequence>MSTTIPTFKCVLLDIEGTTTPISFVHERLFPYVTNNLENFLNENWNSPELQQKVQLLREQAIKDVNNNLPDAILIPESNEMDEIKHFIIQNIKWQMEIDRKIGSLKSFQGFMWESGFELGELKGEIFEDVLEAFKRWKGEFEIQIFIYSSGSINAQKLIFKNSDKGDLLGYIDGYFDTSIGSKLEKSSYVKIAKEIQIEPNEILFLSDNVKEIIAARSAGYQTAIIEREGNAPLSDDDRKNNIILSDFLQIFSHASFQKSS</sequence>
<dbReference type="InterPro" id="IPR006439">
    <property type="entry name" value="HAD-SF_hydro_IA"/>
</dbReference>
<dbReference type="GO" id="GO:0043874">
    <property type="term" value="F:acireductone synthase activity"/>
    <property type="evidence" value="ECO:0007669"/>
    <property type="project" value="UniProtKB-EC"/>
</dbReference>
<protein>
    <recommendedName>
        <fullName evidence="6">Enolase-phosphatase E1</fullName>
        <ecNumber evidence="6">3.1.3.77</ecNumber>
    </recommendedName>
    <alternativeName>
        <fullName evidence="6">2,3-diketo-5-methylthio-1-phosphopentane phosphatase</fullName>
    </alternativeName>
</protein>
<dbReference type="Proteomes" id="UP000789375">
    <property type="component" value="Unassembled WGS sequence"/>
</dbReference>
<evidence type="ECO:0000256" key="6">
    <source>
        <dbReference type="HAMAP-Rule" id="MF_03117"/>
    </source>
</evidence>
<keyword evidence="8" id="KW-1185">Reference proteome</keyword>
<feature type="binding site" evidence="6">
    <location>
        <begin position="149"/>
        <end position="150"/>
    </location>
    <ligand>
        <name>substrate</name>
    </ligand>
</feature>
<comment type="pathway">
    <text evidence="6">Amino-acid biosynthesis; L-methionine biosynthesis via salvage pathway; L-methionine from S-methyl-5-thio-alpha-D-ribose 1-phosphate: step 3/6.</text>
</comment>
<name>A0A9N8W4T4_FUNMO</name>
<proteinExistence type="inferred from homology"/>
<evidence type="ECO:0000256" key="2">
    <source>
        <dbReference type="ARBA" id="ARBA00022723"/>
    </source>
</evidence>
<keyword evidence="2 6" id="KW-0479">Metal-binding</keyword>
<dbReference type="NCBIfam" id="TIGR01549">
    <property type="entry name" value="HAD-SF-IA-v1"/>
    <property type="match status" value="1"/>
</dbReference>
<evidence type="ECO:0000256" key="1">
    <source>
        <dbReference type="ARBA" id="ARBA00022605"/>
    </source>
</evidence>
<dbReference type="EMBL" id="CAJVPP010000368">
    <property type="protein sequence ID" value="CAG8475035.1"/>
    <property type="molecule type" value="Genomic_DNA"/>
</dbReference>